<gene>
    <name evidence="10" type="ORF">ACFQMN_08300</name>
</gene>
<keyword evidence="10" id="KW-0645">Protease</keyword>
<feature type="transmembrane region" description="Helical" evidence="8">
    <location>
        <begin position="319"/>
        <end position="338"/>
    </location>
</feature>
<keyword evidence="3 8" id="KW-0812">Transmembrane</keyword>
<dbReference type="InterPro" id="IPR019734">
    <property type="entry name" value="TPR_rpt"/>
</dbReference>
<evidence type="ECO:0000256" key="3">
    <source>
        <dbReference type="ARBA" id="ARBA00022692"/>
    </source>
</evidence>
<comment type="similarity">
    <text evidence="2">Belongs to the peptidase S54 family.</text>
</comment>
<dbReference type="SMART" id="SM00028">
    <property type="entry name" value="TPR"/>
    <property type="match status" value="3"/>
</dbReference>
<dbReference type="SUPFAM" id="SSF144091">
    <property type="entry name" value="Rhomboid-like"/>
    <property type="match status" value="1"/>
</dbReference>
<feature type="repeat" description="TPR" evidence="7">
    <location>
        <begin position="465"/>
        <end position="498"/>
    </location>
</feature>
<evidence type="ECO:0000313" key="11">
    <source>
        <dbReference type="Proteomes" id="UP001596494"/>
    </source>
</evidence>
<dbReference type="Pfam" id="PF13181">
    <property type="entry name" value="TPR_8"/>
    <property type="match status" value="1"/>
</dbReference>
<dbReference type="PROSITE" id="PS50005">
    <property type="entry name" value="TPR"/>
    <property type="match status" value="1"/>
</dbReference>
<feature type="transmembrane region" description="Helical" evidence="8">
    <location>
        <begin position="289"/>
        <end position="307"/>
    </location>
</feature>
<dbReference type="PANTHER" id="PTHR43731">
    <property type="entry name" value="RHOMBOID PROTEASE"/>
    <property type="match status" value="1"/>
</dbReference>
<keyword evidence="5 8" id="KW-1133">Transmembrane helix</keyword>
<accession>A0ABW2K3N1</accession>
<evidence type="ECO:0000256" key="8">
    <source>
        <dbReference type="SAM" id="Phobius"/>
    </source>
</evidence>
<keyword evidence="4 10" id="KW-0378">Hydrolase</keyword>
<dbReference type="SUPFAM" id="SSF48452">
    <property type="entry name" value="TPR-like"/>
    <property type="match status" value="1"/>
</dbReference>
<dbReference type="InterPro" id="IPR035952">
    <property type="entry name" value="Rhomboid-like_sf"/>
</dbReference>
<dbReference type="GO" id="GO:0008233">
    <property type="term" value="F:peptidase activity"/>
    <property type="evidence" value="ECO:0007669"/>
    <property type="project" value="UniProtKB-KW"/>
</dbReference>
<dbReference type="Proteomes" id="UP001596494">
    <property type="component" value="Unassembled WGS sequence"/>
</dbReference>
<dbReference type="PANTHER" id="PTHR43731:SF14">
    <property type="entry name" value="PRESENILIN-ASSOCIATED RHOMBOID-LIKE PROTEIN, MITOCHONDRIAL"/>
    <property type="match status" value="1"/>
</dbReference>
<evidence type="ECO:0000256" key="6">
    <source>
        <dbReference type="ARBA" id="ARBA00023136"/>
    </source>
</evidence>
<dbReference type="Pfam" id="PF01694">
    <property type="entry name" value="Rhomboid"/>
    <property type="match status" value="1"/>
</dbReference>
<organism evidence="10 11">
    <name type="scientific">Halobacillus campisalis</name>
    <dbReference type="NCBI Taxonomy" id="435909"/>
    <lineage>
        <taxon>Bacteria</taxon>
        <taxon>Bacillati</taxon>
        <taxon>Bacillota</taxon>
        <taxon>Bacilli</taxon>
        <taxon>Bacillales</taxon>
        <taxon>Bacillaceae</taxon>
        <taxon>Halobacillus</taxon>
    </lineage>
</organism>
<evidence type="ECO:0000256" key="4">
    <source>
        <dbReference type="ARBA" id="ARBA00022801"/>
    </source>
</evidence>
<evidence type="ECO:0000256" key="5">
    <source>
        <dbReference type="ARBA" id="ARBA00022989"/>
    </source>
</evidence>
<protein>
    <submittedName>
        <fullName evidence="10">Rhomboid family intramembrane serine protease</fullName>
        <ecNumber evidence="10">3.4.21.105</ecNumber>
    </submittedName>
</protein>
<dbReference type="Gene3D" id="1.25.40.10">
    <property type="entry name" value="Tetratricopeptide repeat domain"/>
    <property type="match status" value="1"/>
</dbReference>
<dbReference type="EC" id="3.4.21.105" evidence="10"/>
<feature type="transmembrane region" description="Helical" evidence="8">
    <location>
        <begin position="344"/>
        <end position="362"/>
    </location>
</feature>
<evidence type="ECO:0000256" key="1">
    <source>
        <dbReference type="ARBA" id="ARBA00004141"/>
    </source>
</evidence>
<dbReference type="EMBL" id="JBHTBY010000006">
    <property type="protein sequence ID" value="MFC7320882.1"/>
    <property type="molecule type" value="Genomic_DNA"/>
</dbReference>
<evidence type="ECO:0000256" key="7">
    <source>
        <dbReference type="PROSITE-ProRule" id="PRU00339"/>
    </source>
</evidence>
<dbReference type="InterPro" id="IPR011990">
    <property type="entry name" value="TPR-like_helical_dom_sf"/>
</dbReference>
<dbReference type="InterPro" id="IPR050925">
    <property type="entry name" value="Rhomboid_protease_S54"/>
</dbReference>
<feature type="transmembrane region" description="Helical" evidence="8">
    <location>
        <begin position="233"/>
        <end position="253"/>
    </location>
</feature>
<dbReference type="RefSeq" id="WP_289214459.1">
    <property type="nucleotide sequence ID" value="NZ_JAPVRC010000001.1"/>
</dbReference>
<evidence type="ECO:0000256" key="2">
    <source>
        <dbReference type="ARBA" id="ARBA00009045"/>
    </source>
</evidence>
<feature type="transmembrane region" description="Helical" evidence="8">
    <location>
        <begin position="175"/>
        <end position="198"/>
    </location>
</feature>
<comment type="caution">
    <text evidence="10">The sequence shown here is derived from an EMBL/GenBank/DDBJ whole genome shotgun (WGS) entry which is preliminary data.</text>
</comment>
<keyword evidence="7" id="KW-0802">TPR repeat</keyword>
<dbReference type="Gene3D" id="1.20.1540.10">
    <property type="entry name" value="Rhomboid-like"/>
    <property type="match status" value="1"/>
</dbReference>
<dbReference type="GO" id="GO:0006508">
    <property type="term" value="P:proteolysis"/>
    <property type="evidence" value="ECO:0007669"/>
    <property type="project" value="UniProtKB-KW"/>
</dbReference>
<reference evidence="11" key="1">
    <citation type="journal article" date="2019" name="Int. J. Syst. Evol. Microbiol.">
        <title>The Global Catalogue of Microorganisms (GCM) 10K type strain sequencing project: providing services to taxonomists for standard genome sequencing and annotation.</title>
        <authorList>
            <consortium name="The Broad Institute Genomics Platform"/>
            <consortium name="The Broad Institute Genome Sequencing Center for Infectious Disease"/>
            <person name="Wu L."/>
            <person name="Ma J."/>
        </authorList>
    </citation>
    <scope>NUCLEOTIDE SEQUENCE [LARGE SCALE GENOMIC DNA]</scope>
    <source>
        <strain evidence="11">CCUG 73951</strain>
    </source>
</reference>
<evidence type="ECO:0000313" key="10">
    <source>
        <dbReference type="EMBL" id="MFC7320882.1"/>
    </source>
</evidence>
<feature type="transmembrane region" description="Helical" evidence="8">
    <location>
        <begin position="369"/>
        <end position="387"/>
    </location>
</feature>
<name>A0ABW2K3N1_9BACI</name>
<comment type="subcellular location">
    <subcellularLocation>
        <location evidence="1">Membrane</location>
        <topology evidence="1">Multi-pass membrane protein</topology>
    </subcellularLocation>
</comment>
<proteinExistence type="inferred from homology"/>
<keyword evidence="6 8" id="KW-0472">Membrane</keyword>
<feature type="domain" description="Peptidase S54 rhomboid" evidence="9">
    <location>
        <begin position="224"/>
        <end position="357"/>
    </location>
</feature>
<feature type="transmembrane region" description="Helical" evidence="8">
    <location>
        <begin position="265"/>
        <end position="283"/>
    </location>
</feature>
<sequence length="512" mass="58674">MYIKQEYFLWKLSYHLVANHQFHILYMNKEKSEIWLEKEDKGKWHVVRLIHEVFNWKNQLKRDIDYVQAQIKQNSQLFRGGKMDLHYVYVSEFPPVDEWESLDIATNRNIQKVNIFYLDDKEKESDGGRLYETLQVERPVFPDHLDEVEYESQSLYLKQQLHTLRKKKQKENEQIFSQGKLFFTIILLVVNFIIFGLMEWQGDSTSVLTLIEYGAKFNPAIIEGEWWRIVSSMFLHIGAVHLLMNMLALFYLGTAVERIYGSIRFIFIYFLAGVFGGLASFMMNPQVAAGASGAIFGLFGALLYFGLKNRRLFFQTMGYNLLIIIGINIAFGIVVPQVDNSAHLGGLVGGFIASMITALPRIPGKSSRLAGVLIYIALVSLMAAIGIRNDEGGDYAAAQLQISQELIQQEEYDRAIEVTTTAVTNPDEYEAELLFNRSYAYSRVDELAFAKADLERVVELQPGMAEAHYNLALIHQTEEELNEARTHAAEAARLQPDNENFQDLSDELNNIE</sequence>
<evidence type="ECO:0000259" key="9">
    <source>
        <dbReference type="Pfam" id="PF01694"/>
    </source>
</evidence>
<dbReference type="InterPro" id="IPR022764">
    <property type="entry name" value="Peptidase_S54_rhomboid_dom"/>
</dbReference>
<keyword evidence="11" id="KW-1185">Reference proteome</keyword>